<organism evidence="4 5">
    <name type="scientific">Sulfuracidifex metallicus DSM 6482 = JCM 9184</name>
    <dbReference type="NCBI Taxonomy" id="523847"/>
    <lineage>
        <taxon>Archaea</taxon>
        <taxon>Thermoproteota</taxon>
        <taxon>Thermoprotei</taxon>
        <taxon>Sulfolobales</taxon>
        <taxon>Sulfolobaceae</taxon>
        <taxon>Sulfuracidifex</taxon>
    </lineage>
</organism>
<dbReference type="PROSITE" id="PS00108">
    <property type="entry name" value="PROTEIN_KINASE_ST"/>
    <property type="match status" value="1"/>
</dbReference>
<dbReference type="SMART" id="SM00220">
    <property type="entry name" value="S_TKc"/>
    <property type="match status" value="1"/>
</dbReference>
<keyword evidence="1" id="KW-0547">Nucleotide-binding</keyword>
<dbReference type="InterPro" id="IPR011990">
    <property type="entry name" value="TPR-like_helical_dom_sf"/>
</dbReference>
<evidence type="ECO:0000256" key="1">
    <source>
        <dbReference type="ARBA" id="ARBA00022741"/>
    </source>
</evidence>
<keyword evidence="2" id="KW-0067">ATP-binding</keyword>
<protein>
    <submittedName>
        <fullName evidence="4">Protein kinase</fullName>
    </submittedName>
</protein>
<dbReference type="Gene3D" id="1.25.40.10">
    <property type="entry name" value="Tetratricopeptide repeat domain"/>
    <property type="match status" value="1"/>
</dbReference>
<dbReference type="CDD" id="cd14014">
    <property type="entry name" value="STKc_PknB_like"/>
    <property type="match status" value="1"/>
</dbReference>
<feature type="domain" description="Protein kinase" evidence="3">
    <location>
        <begin position="360"/>
        <end position="642"/>
    </location>
</feature>
<dbReference type="PROSITE" id="PS00107">
    <property type="entry name" value="PROTEIN_KINASE_ATP"/>
    <property type="match status" value="1"/>
</dbReference>
<proteinExistence type="predicted"/>
<dbReference type="PANTHER" id="PTHR44167">
    <property type="entry name" value="OVARIAN-SPECIFIC SERINE/THREONINE-PROTEIN KINASE LOK-RELATED"/>
    <property type="match status" value="1"/>
</dbReference>
<dbReference type="SUPFAM" id="SSF48452">
    <property type="entry name" value="TPR-like"/>
    <property type="match status" value="1"/>
</dbReference>
<dbReference type="GO" id="GO:0004674">
    <property type="term" value="F:protein serine/threonine kinase activity"/>
    <property type="evidence" value="ECO:0007669"/>
    <property type="project" value="TreeGrafter"/>
</dbReference>
<reference evidence="4 5" key="1">
    <citation type="submission" date="2019-10" db="EMBL/GenBank/DDBJ databases">
        <title>Sequencing and Assembly of Multiple Reported Metal-Biooxidizing Members of the Extremely Thermoacidophilic Archaeal Family Sulfolobaceae.</title>
        <authorList>
            <person name="Counts J.A."/>
            <person name="Kelly R.M."/>
        </authorList>
    </citation>
    <scope>NUCLEOTIDE SEQUENCE [LARGE SCALE GENOMIC DNA]</scope>
    <source>
        <strain evidence="4 5">DSM 6482</strain>
    </source>
</reference>
<dbReference type="Gene3D" id="1.10.510.10">
    <property type="entry name" value="Transferase(Phosphotransferase) domain 1"/>
    <property type="match status" value="1"/>
</dbReference>
<dbReference type="EMBL" id="WGGD01000005">
    <property type="protein sequence ID" value="MUN29563.1"/>
    <property type="molecule type" value="Genomic_DNA"/>
</dbReference>
<evidence type="ECO:0000259" key="3">
    <source>
        <dbReference type="PROSITE" id="PS50011"/>
    </source>
</evidence>
<accession>A0A6A9QUR7</accession>
<dbReference type="PROSITE" id="PS50011">
    <property type="entry name" value="PROTEIN_KINASE_DOM"/>
    <property type="match status" value="1"/>
</dbReference>
<keyword evidence="5" id="KW-1185">Reference proteome</keyword>
<dbReference type="InterPro" id="IPR019734">
    <property type="entry name" value="TPR_rpt"/>
</dbReference>
<dbReference type="SUPFAM" id="SSF56112">
    <property type="entry name" value="Protein kinase-like (PK-like)"/>
    <property type="match status" value="1"/>
</dbReference>
<dbReference type="GO" id="GO:0005737">
    <property type="term" value="C:cytoplasm"/>
    <property type="evidence" value="ECO:0007669"/>
    <property type="project" value="TreeGrafter"/>
</dbReference>
<dbReference type="GO" id="GO:0005524">
    <property type="term" value="F:ATP binding"/>
    <property type="evidence" value="ECO:0007669"/>
    <property type="project" value="UniProtKB-KW"/>
</dbReference>
<keyword evidence="4" id="KW-0418">Kinase</keyword>
<dbReference type="InterPro" id="IPR008271">
    <property type="entry name" value="Ser/Thr_kinase_AS"/>
</dbReference>
<comment type="caution">
    <text evidence="4">The sequence shown here is derived from an EMBL/GenBank/DDBJ whole genome shotgun (WGS) entry which is preliminary data.</text>
</comment>
<dbReference type="AlphaFoldDB" id="A0A6A9QUR7"/>
<name>A0A6A9QUR7_SULME</name>
<dbReference type="InterPro" id="IPR011009">
    <property type="entry name" value="Kinase-like_dom_sf"/>
</dbReference>
<evidence type="ECO:0000313" key="5">
    <source>
        <dbReference type="Proteomes" id="UP000470772"/>
    </source>
</evidence>
<dbReference type="PANTHER" id="PTHR44167:SF24">
    <property type="entry name" value="SERINE_THREONINE-PROTEIN KINASE CHK2"/>
    <property type="match status" value="1"/>
</dbReference>
<dbReference type="InterPro" id="IPR000719">
    <property type="entry name" value="Prot_kinase_dom"/>
</dbReference>
<dbReference type="Pfam" id="PF13181">
    <property type="entry name" value="TPR_8"/>
    <property type="match status" value="2"/>
</dbReference>
<dbReference type="RefSeq" id="WP_338116991.1">
    <property type="nucleotide sequence ID" value="NZ_WGGD01000005.1"/>
</dbReference>
<gene>
    <name evidence="4" type="ORF">GC250_08960</name>
</gene>
<evidence type="ECO:0000313" key="4">
    <source>
        <dbReference type="EMBL" id="MUN29563.1"/>
    </source>
</evidence>
<dbReference type="Pfam" id="PF00069">
    <property type="entry name" value="Pkinase"/>
    <property type="match status" value="1"/>
</dbReference>
<evidence type="ECO:0000256" key="2">
    <source>
        <dbReference type="ARBA" id="ARBA00022840"/>
    </source>
</evidence>
<keyword evidence="4" id="KW-0808">Transferase</keyword>
<dbReference type="Proteomes" id="UP000470772">
    <property type="component" value="Unassembled WGS sequence"/>
</dbReference>
<dbReference type="InterPro" id="IPR017441">
    <property type="entry name" value="Protein_kinase_ATP_BS"/>
</dbReference>
<sequence>MQFVVVKDGNKYLFDNGNVTTYDGKLKVKGNVIGYVVTIDENKVRQTSIPVMVPSNEVVDVRLIAYTPELGFIFEGNDAVFLYTGKIDSPVLNGMYQIIYGVPVLRGSKQSILNAAKDPKIAEYVLRFYKDQDLMKEAFSTLASNGECGKVVSFYKELKVTDPEISLIVAPCLEKVGEELEALKIYSFFSEEKYRELEARLRAKANSLIDNFYSTRNSKYLLEALKVLPTYDAPSLALGWHYFEKKDYEHAKENFEEAVRKRSTFHNMVMLAWSYIHLNEYKKAFEVIEKAEKIKRNAGSAYVKGLALEGMNASSMAEREFMFACREGVIEACNKFKPYKLFVPDVFDPSSWVGYVMYGYEIKGVLGTGGMGYVLLADKNGKSFAMKVMKKDYTFVEMLYEVAKMQEISKRSDNLVRVYASFLDENWTDYFSSPPTIVMEYMQGGDLRDVLVNEEYSALRHSVKWPQVVALIFSRIARGVIDVHKEGYVHCDIKPSNILFNKKLPKMGEDAMKALLGYEVVPKLSDLGSALKAGIPAVHYTPYYAHPMQRFGMNVDYQFDVYSFTVSLYVALTNNFPFSEWAENEIEEAVKDRSKRETILREFYELNPRLDYVPQEFHEIITKGLKGETTMEEIVKELDSVLTYDYGIEVPWNNSRNSLTVF</sequence>